<gene>
    <name evidence="1" type="ORF">NQ317_017804</name>
</gene>
<name>A0ABQ9K0M1_9CUCU</name>
<evidence type="ECO:0000313" key="2">
    <source>
        <dbReference type="Proteomes" id="UP001162164"/>
    </source>
</evidence>
<evidence type="ECO:0000313" key="1">
    <source>
        <dbReference type="EMBL" id="KAJ8984153.1"/>
    </source>
</evidence>
<protein>
    <submittedName>
        <fullName evidence="1">Uncharacterized protein</fullName>
    </submittedName>
</protein>
<dbReference type="Proteomes" id="UP001162164">
    <property type="component" value="Unassembled WGS sequence"/>
</dbReference>
<comment type="caution">
    <text evidence="1">The sequence shown here is derived from an EMBL/GenBank/DDBJ whole genome shotgun (WGS) entry which is preliminary data.</text>
</comment>
<sequence>MFATVATLVERSIFRCCDVGKASSNPHWVIRFSLLKSDSSGMRYATAVLSPVCYEVRFKLYPVEVE</sequence>
<keyword evidence="2" id="KW-1185">Reference proteome</keyword>
<proteinExistence type="predicted"/>
<accession>A0ABQ9K0M1</accession>
<organism evidence="1 2">
    <name type="scientific">Molorchus minor</name>
    <dbReference type="NCBI Taxonomy" id="1323400"/>
    <lineage>
        <taxon>Eukaryota</taxon>
        <taxon>Metazoa</taxon>
        <taxon>Ecdysozoa</taxon>
        <taxon>Arthropoda</taxon>
        <taxon>Hexapoda</taxon>
        <taxon>Insecta</taxon>
        <taxon>Pterygota</taxon>
        <taxon>Neoptera</taxon>
        <taxon>Endopterygota</taxon>
        <taxon>Coleoptera</taxon>
        <taxon>Polyphaga</taxon>
        <taxon>Cucujiformia</taxon>
        <taxon>Chrysomeloidea</taxon>
        <taxon>Cerambycidae</taxon>
        <taxon>Lamiinae</taxon>
        <taxon>Monochamini</taxon>
        <taxon>Molorchus</taxon>
    </lineage>
</organism>
<reference evidence="1" key="1">
    <citation type="journal article" date="2023" name="Insect Mol. Biol.">
        <title>Genome sequencing provides insights into the evolution of gene families encoding plant cell wall-degrading enzymes in longhorned beetles.</title>
        <authorList>
            <person name="Shin N.R."/>
            <person name="Okamura Y."/>
            <person name="Kirsch R."/>
            <person name="Pauchet Y."/>
        </authorList>
    </citation>
    <scope>NUCLEOTIDE SEQUENCE</scope>
    <source>
        <strain evidence="1">MMC_N1</strain>
    </source>
</reference>
<dbReference type="EMBL" id="JAPWTJ010000045">
    <property type="protein sequence ID" value="KAJ8984153.1"/>
    <property type="molecule type" value="Genomic_DNA"/>
</dbReference>